<evidence type="ECO:0000256" key="4">
    <source>
        <dbReference type="ARBA" id="ARBA00023163"/>
    </source>
</evidence>
<dbReference type="GO" id="GO:0000976">
    <property type="term" value="F:transcription cis-regulatory region binding"/>
    <property type="evidence" value="ECO:0000318"/>
    <property type="project" value="GO_Central"/>
</dbReference>
<dbReference type="InterPro" id="IPR001471">
    <property type="entry name" value="AP2/ERF_dom"/>
</dbReference>
<name>A0A0Q3JRG7_BRADI</name>
<dbReference type="Pfam" id="PF00847">
    <property type="entry name" value="AP2"/>
    <property type="match status" value="1"/>
</dbReference>
<reference evidence="9" key="3">
    <citation type="submission" date="2018-08" db="UniProtKB">
        <authorList>
            <consortium name="EnsemblPlants"/>
        </authorList>
    </citation>
    <scope>IDENTIFICATION</scope>
    <source>
        <strain evidence="9">cv. Bd21</strain>
    </source>
</reference>
<dbReference type="InterPro" id="IPR016177">
    <property type="entry name" value="DNA-bd_dom_sf"/>
</dbReference>
<accession>A0A0Q3JRG7</accession>
<dbReference type="InParanoid" id="A0A0Q3JRG7"/>
<reference evidence="8" key="2">
    <citation type="submission" date="2017-06" db="EMBL/GenBank/DDBJ databases">
        <title>WGS assembly of Brachypodium distachyon.</title>
        <authorList>
            <consortium name="The International Brachypodium Initiative"/>
            <person name="Lucas S."/>
            <person name="Harmon-Smith M."/>
            <person name="Lail K."/>
            <person name="Tice H."/>
            <person name="Grimwood J."/>
            <person name="Bruce D."/>
            <person name="Barry K."/>
            <person name="Shu S."/>
            <person name="Lindquist E."/>
            <person name="Wang M."/>
            <person name="Pitluck S."/>
            <person name="Vogel J.P."/>
            <person name="Garvin D.F."/>
            <person name="Mockler T.C."/>
            <person name="Schmutz J."/>
            <person name="Rokhsar D."/>
            <person name="Bevan M.W."/>
        </authorList>
    </citation>
    <scope>NUCLEOTIDE SEQUENCE</scope>
    <source>
        <strain evidence="8">Bd21</strain>
    </source>
</reference>
<dbReference type="Gene3D" id="3.30.730.10">
    <property type="entry name" value="AP2/ERF domain"/>
    <property type="match status" value="1"/>
</dbReference>
<feature type="region of interest" description="Disordered" evidence="6">
    <location>
        <begin position="204"/>
        <end position="249"/>
    </location>
</feature>
<reference evidence="8 9" key="1">
    <citation type="journal article" date="2010" name="Nature">
        <title>Genome sequencing and analysis of the model grass Brachypodium distachyon.</title>
        <authorList>
            <consortium name="International Brachypodium Initiative"/>
        </authorList>
    </citation>
    <scope>NUCLEOTIDE SEQUENCE [LARGE SCALE GENOMIC DNA]</scope>
    <source>
        <strain evidence="8 9">Bd21</strain>
    </source>
</reference>
<evidence type="ECO:0000313" key="8">
    <source>
        <dbReference type="EMBL" id="KQK20315.1"/>
    </source>
</evidence>
<evidence type="ECO:0000313" key="9">
    <source>
        <dbReference type="EnsemblPlants" id="KQK20315"/>
    </source>
</evidence>
<dbReference type="Proteomes" id="UP000008810">
    <property type="component" value="Chromosome 1"/>
</dbReference>
<feature type="compositionally biased region" description="Basic residues" evidence="6">
    <location>
        <begin position="204"/>
        <end position="215"/>
    </location>
</feature>
<dbReference type="CDD" id="cd00018">
    <property type="entry name" value="AP2"/>
    <property type="match status" value="1"/>
</dbReference>
<dbReference type="STRING" id="15368.A0A0Q3JRG7"/>
<dbReference type="InterPro" id="IPR050913">
    <property type="entry name" value="AP2/ERF_ERF"/>
</dbReference>
<dbReference type="GO" id="GO:0005634">
    <property type="term" value="C:nucleus"/>
    <property type="evidence" value="ECO:0000318"/>
    <property type="project" value="GO_Central"/>
</dbReference>
<keyword evidence="2" id="KW-0805">Transcription regulation</keyword>
<keyword evidence="10" id="KW-1185">Reference proteome</keyword>
<protein>
    <recommendedName>
        <fullName evidence="7">AP2/ERF domain-containing protein</fullName>
    </recommendedName>
</protein>
<sequence>MDDGDLQVVAAGGKGKNKQVAADQGQGEGERDADATDSSSDEAEREACRARQESLPAKLLGVAKQVLSPAAEKKRKHKSCQYRGVRRRSYGSWVAEIRDPSSLPGRRWLGTFTTAEQAAAAYNQARQEIDAFKASRLIIPKPLPDLAPAPPQPALIPVVAPPTPQPVPALLLLPPPGLAPPPVAINFVRQVPAVVPAGPEKLVQRRLGKGKKKKRSEQGEASTSAVLLAPLPVPAPAPTRPEKLVPRRRYGPPMKLHEQLADCGGDGVPALTTRIGAVDEGGCVVTSWV</sequence>
<dbReference type="Gramene" id="KQK20315">
    <property type="protein sequence ID" value="KQK20315"/>
    <property type="gene ID" value="BRADI_1g53756v3"/>
</dbReference>
<dbReference type="PANTHER" id="PTHR31194">
    <property type="entry name" value="SHN SHINE , DNA BINDING / TRANSCRIPTION FACTOR"/>
    <property type="match status" value="1"/>
</dbReference>
<evidence type="ECO:0000256" key="6">
    <source>
        <dbReference type="SAM" id="MobiDB-lite"/>
    </source>
</evidence>
<keyword evidence="5" id="KW-0539">Nucleus</keyword>
<dbReference type="PROSITE" id="PS51032">
    <property type="entry name" value="AP2_ERF"/>
    <property type="match status" value="1"/>
</dbReference>
<proteinExistence type="predicted"/>
<dbReference type="PANTHER" id="PTHR31194:SF75">
    <property type="entry name" value="AP2_ERF DOMAIN-CONTAINING PROTEIN"/>
    <property type="match status" value="1"/>
</dbReference>
<dbReference type="EMBL" id="CM000880">
    <property type="protein sequence ID" value="KQK20315.1"/>
    <property type="molecule type" value="Genomic_DNA"/>
</dbReference>
<feature type="region of interest" description="Disordered" evidence="6">
    <location>
        <begin position="1"/>
        <end position="54"/>
    </location>
</feature>
<evidence type="ECO:0000256" key="5">
    <source>
        <dbReference type="ARBA" id="ARBA00023242"/>
    </source>
</evidence>
<dbReference type="AlphaFoldDB" id="A0A0Q3JRG7"/>
<keyword evidence="4" id="KW-0804">Transcription</keyword>
<evidence type="ECO:0000256" key="1">
    <source>
        <dbReference type="ARBA" id="ARBA00004123"/>
    </source>
</evidence>
<dbReference type="SUPFAM" id="SSF54171">
    <property type="entry name" value="DNA-binding domain"/>
    <property type="match status" value="1"/>
</dbReference>
<organism evidence="8">
    <name type="scientific">Brachypodium distachyon</name>
    <name type="common">Purple false brome</name>
    <name type="synonym">Trachynia distachya</name>
    <dbReference type="NCBI Taxonomy" id="15368"/>
    <lineage>
        <taxon>Eukaryota</taxon>
        <taxon>Viridiplantae</taxon>
        <taxon>Streptophyta</taxon>
        <taxon>Embryophyta</taxon>
        <taxon>Tracheophyta</taxon>
        <taxon>Spermatophyta</taxon>
        <taxon>Magnoliopsida</taxon>
        <taxon>Liliopsida</taxon>
        <taxon>Poales</taxon>
        <taxon>Poaceae</taxon>
        <taxon>BOP clade</taxon>
        <taxon>Pooideae</taxon>
        <taxon>Stipodae</taxon>
        <taxon>Brachypodieae</taxon>
        <taxon>Brachypodium</taxon>
    </lineage>
</organism>
<evidence type="ECO:0000256" key="2">
    <source>
        <dbReference type="ARBA" id="ARBA00023015"/>
    </source>
</evidence>
<dbReference type="GO" id="GO:0003700">
    <property type="term" value="F:DNA-binding transcription factor activity"/>
    <property type="evidence" value="ECO:0000318"/>
    <property type="project" value="GO_Central"/>
</dbReference>
<gene>
    <name evidence="8" type="ORF">BRADI_1g53756v3</name>
</gene>
<dbReference type="OrthoDB" id="1917565at2759"/>
<evidence type="ECO:0000259" key="7">
    <source>
        <dbReference type="PROSITE" id="PS51032"/>
    </source>
</evidence>
<dbReference type="InterPro" id="IPR036955">
    <property type="entry name" value="AP2/ERF_dom_sf"/>
</dbReference>
<comment type="subcellular location">
    <subcellularLocation>
        <location evidence="1">Nucleus</location>
    </subcellularLocation>
</comment>
<evidence type="ECO:0000256" key="3">
    <source>
        <dbReference type="ARBA" id="ARBA00023125"/>
    </source>
</evidence>
<dbReference type="EnsemblPlants" id="KQK20315">
    <property type="protein sequence ID" value="KQK20315"/>
    <property type="gene ID" value="BRADI_1g53756v3"/>
</dbReference>
<dbReference type="SMART" id="SM00380">
    <property type="entry name" value="AP2"/>
    <property type="match status" value="1"/>
</dbReference>
<evidence type="ECO:0000313" key="10">
    <source>
        <dbReference type="Proteomes" id="UP000008810"/>
    </source>
</evidence>
<feature type="domain" description="AP2/ERF" evidence="7">
    <location>
        <begin position="81"/>
        <end position="140"/>
    </location>
</feature>
<keyword evidence="3" id="KW-0238">DNA-binding</keyword>
<dbReference type="PRINTS" id="PR00367">
    <property type="entry name" value="ETHRSPELEMNT"/>
</dbReference>